<reference evidence="2 3" key="1">
    <citation type="journal article" date="2013" name="J. Biotechnol.">
        <title>Establishment and interpretation of the genome sequence of the phytopathogenic fungus Rhizoctonia solani AG1-IB isolate 7/3/14.</title>
        <authorList>
            <person name="Wibberg D.W."/>
            <person name="Jelonek L.J."/>
            <person name="Rupp O.R."/>
            <person name="Hennig M.H."/>
            <person name="Eikmeyer F.E."/>
            <person name="Goesmann A.G."/>
            <person name="Hartmann A.H."/>
            <person name="Borriss R.B."/>
            <person name="Grosch R.G."/>
            <person name="Puehler A.P."/>
            <person name="Schlueter A.S."/>
        </authorList>
    </citation>
    <scope>NUCLEOTIDE SEQUENCE [LARGE SCALE GENOMIC DNA]</scope>
    <source>
        <strain evidence="3">AG1-IB / isolate 7/3/14</strain>
    </source>
</reference>
<dbReference type="Proteomes" id="UP000012065">
    <property type="component" value="Unassembled WGS sequence"/>
</dbReference>
<accession>M5C2X0</accession>
<feature type="region of interest" description="Disordered" evidence="1">
    <location>
        <begin position="58"/>
        <end position="82"/>
    </location>
</feature>
<name>M5C2X0_THACB</name>
<proteinExistence type="predicted"/>
<evidence type="ECO:0000313" key="3">
    <source>
        <dbReference type="Proteomes" id="UP000012065"/>
    </source>
</evidence>
<dbReference type="EMBL" id="CAOJ01011918">
    <property type="protein sequence ID" value="CCO33689.1"/>
    <property type="molecule type" value="Genomic_DNA"/>
</dbReference>
<sequence>MNYQKLEVDIVHSDQADLGAGTVHQNFALEADNVPNQKQTNTLHIVPVDSEKVLEERKADALGRSAEEPAKSQAQAYSGGAD</sequence>
<dbReference type="HOGENOM" id="CLU_2559892_0_0_1"/>
<feature type="compositionally biased region" description="Basic and acidic residues" evidence="1">
    <location>
        <begin position="58"/>
        <end position="70"/>
    </location>
</feature>
<evidence type="ECO:0000313" key="2">
    <source>
        <dbReference type="EMBL" id="CCO33689.1"/>
    </source>
</evidence>
<protein>
    <submittedName>
        <fullName evidence="2">Uncharacterized protein</fullName>
    </submittedName>
</protein>
<evidence type="ECO:0000256" key="1">
    <source>
        <dbReference type="SAM" id="MobiDB-lite"/>
    </source>
</evidence>
<comment type="caution">
    <text evidence="2">The sequence shown here is derived from an EMBL/GenBank/DDBJ whole genome shotgun (WGS) entry which is preliminary data.</text>
</comment>
<organism evidence="2 3">
    <name type="scientific">Thanatephorus cucumeris (strain AG1-IB / isolate 7/3/14)</name>
    <name type="common">Lettuce bottom rot fungus</name>
    <name type="synonym">Rhizoctonia solani</name>
    <dbReference type="NCBI Taxonomy" id="1108050"/>
    <lineage>
        <taxon>Eukaryota</taxon>
        <taxon>Fungi</taxon>
        <taxon>Dikarya</taxon>
        <taxon>Basidiomycota</taxon>
        <taxon>Agaricomycotina</taxon>
        <taxon>Agaricomycetes</taxon>
        <taxon>Cantharellales</taxon>
        <taxon>Ceratobasidiaceae</taxon>
        <taxon>Rhizoctonia</taxon>
        <taxon>Rhizoctonia solani AG-1</taxon>
    </lineage>
</organism>
<gene>
    <name evidence="2" type="ORF">BN14_07774</name>
</gene>
<dbReference type="AlphaFoldDB" id="M5C2X0"/>